<evidence type="ECO:0000256" key="2">
    <source>
        <dbReference type="ARBA" id="ARBA00022692"/>
    </source>
</evidence>
<dbReference type="InterPro" id="IPR007632">
    <property type="entry name" value="Anoctamin"/>
</dbReference>
<dbReference type="AlphaFoldDB" id="A0AAE0F226"/>
<feature type="transmembrane region" description="Helical" evidence="5">
    <location>
        <begin position="25"/>
        <end position="49"/>
    </location>
</feature>
<evidence type="ECO:0000256" key="4">
    <source>
        <dbReference type="ARBA" id="ARBA00023136"/>
    </source>
</evidence>
<evidence type="ECO:0000256" key="5">
    <source>
        <dbReference type="SAM" id="Phobius"/>
    </source>
</evidence>
<name>A0AAE0F226_9CHLO</name>
<gene>
    <name evidence="7" type="ORF">CYMTET_43008</name>
</gene>
<keyword evidence="8" id="KW-1185">Reference proteome</keyword>
<dbReference type="EMBL" id="LGRX02028913">
    <property type="protein sequence ID" value="KAK3247495.1"/>
    <property type="molecule type" value="Genomic_DNA"/>
</dbReference>
<dbReference type="PANTHER" id="PTHR12308:SF73">
    <property type="entry name" value="ANOCTAMIN"/>
    <property type="match status" value="1"/>
</dbReference>
<dbReference type="InterPro" id="IPR049452">
    <property type="entry name" value="Anoctamin_TM"/>
</dbReference>
<evidence type="ECO:0000256" key="1">
    <source>
        <dbReference type="ARBA" id="ARBA00004141"/>
    </source>
</evidence>
<keyword evidence="3 5" id="KW-1133">Transmembrane helix</keyword>
<evidence type="ECO:0000259" key="6">
    <source>
        <dbReference type="Pfam" id="PF04547"/>
    </source>
</evidence>
<organism evidence="7 8">
    <name type="scientific">Cymbomonas tetramitiformis</name>
    <dbReference type="NCBI Taxonomy" id="36881"/>
    <lineage>
        <taxon>Eukaryota</taxon>
        <taxon>Viridiplantae</taxon>
        <taxon>Chlorophyta</taxon>
        <taxon>Pyramimonadophyceae</taxon>
        <taxon>Pyramimonadales</taxon>
        <taxon>Pyramimonadaceae</taxon>
        <taxon>Cymbomonas</taxon>
    </lineage>
</organism>
<dbReference type="Proteomes" id="UP001190700">
    <property type="component" value="Unassembled WGS sequence"/>
</dbReference>
<feature type="domain" description="Anoctamin transmembrane" evidence="6">
    <location>
        <begin position="13"/>
        <end position="172"/>
    </location>
</feature>
<comment type="subcellular location">
    <subcellularLocation>
        <location evidence="1">Membrane</location>
        <topology evidence="1">Multi-pass membrane protein</topology>
    </subcellularLocation>
</comment>
<evidence type="ECO:0000313" key="7">
    <source>
        <dbReference type="EMBL" id="KAK3247495.1"/>
    </source>
</evidence>
<dbReference type="Pfam" id="PF04547">
    <property type="entry name" value="Anoctamin"/>
    <property type="match status" value="1"/>
</dbReference>
<sequence>MNAKLRPRDAENFQLDEMLELAIQFGYIALFGVFMDPTLIALMIINNIIEIRVDAIKLVFHTRMPPPTAGYASTYWQRIFQFVALAGVLTTVSTLFYTCNNGPCPCTWSLPALECNDEPDEIDRKVTVPPIEDLFPNATERERLMLAFGIEHVVIMIQLCFTAFTSRTGEEVIADQFRQEFFNFRENEYYRSDDKKSKV</sequence>
<evidence type="ECO:0000313" key="8">
    <source>
        <dbReference type="Proteomes" id="UP001190700"/>
    </source>
</evidence>
<proteinExistence type="predicted"/>
<keyword evidence="2 5" id="KW-0812">Transmembrane</keyword>
<comment type="caution">
    <text evidence="7">The sequence shown here is derived from an EMBL/GenBank/DDBJ whole genome shotgun (WGS) entry which is preliminary data.</text>
</comment>
<dbReference type="GO" id="GO:0005254">
    <property type="term" value="F:chloride channel activity"/>
    <property type="evidence" value="ECO:0007669"/>
    <property type="project" value="TreeGrafter"/>
</dbReference>
<dbReference type="GO" id="GO:0016020">
    <property type="term" value="C:membrane"/>
    <property type="evidence" value="ECO:0007669"/>
    <property type="project" value="UniProtKB-SubCell"/>
</dbReference>
<keyword evidence="4 5" id="KW-0472">Membrane</keyword>
<evidence type="ECO:0000256" key="3">
    <source>
        <dbReference type="ARBA" id="ARBA00022989"/>
    </source>
</evidence>
<accession>A0AAE0F226</accession>
<reference evidence="7 8" key="1">
    <citation type="journal article" date="2015" name="Genome Biol. Evol.">
        <title>Comparative Genomics of a Bacterivorous Green Alga Reveals Evolutionary Causalities and Consequences of Phago-Mixotrophic Mode of Nutrition.</title>
        <authorList>
            <person name="Burns J.A."/>
            <person name="Paasch A."/>
            <person name="Narechania A."/>
            <person name="Kim E."/>
        </authorList>
    </citation>
    <scope>NUCLEOTIDE SEQUENCE [LARGE SCALE GENOMIC DNA]</scope>
    <source>
        <strain evidence="7 8">PLY_AMNH</strain>
    </source>
</reference>
<dbReference type="PANTHER" id="PTHR12308">
    <property type="entry name" value="ANOCTAMIN"/>
    <property type="match status" value="1"/>
</dbReference>
<protein>
    <recommendedName>
        <fullName evidence="6">Anoctamin transmembrane domain-containing protein</fullName>
    </recommendedName>
</protein>